<organism evidence="4 5">
    <name type="scientific">Paenibacillus wynnii</name>
    <dbReference type="NCBI Taxonomy" id="268407"/>
    <lineage>
        <taxon>Bacteria</taxon>
        <taxon>Bacillati</taxon>
        <taxon>Bacillota</taxon>
        <taxon>Bacilli</taxon>
        <taxon>Bacillales</taxon>
        <taxon>Paenibacillaceae</taxon>
        <taxon>Paenibacillus</taxon>
    </lineage>
</organism>
<proteinExistence type="predicted"/>
<sequence>MDSQYPYLLKYVIKDELLQQLVSVNRGTSWSMIDYELLPKASFYYARKFFHPILLSIDHEPGEPLKLWVVNDTLDSYQGKVIIQVITFDGTEVYRRDWVAEVTSNQAVFLGQAEEGEIINGNLPEQVIVKVSAEGSAAPDNYYYLRDPKDLLLQNSQLEVVADEELQTVTIKAGSILARMVKIDLPQGRIRLSDNYFDLLPKEERTIKVSHRDGTHVFFAELSVSTFN</sequence>
<dbReference type="InterPro" id="IPR036156">
    <property type="entry name" value="Beta-gal/glucu_dom_sf"/>
</dbReference>
<gene>
    <name evidence="4" type="ORF">PWYN_17520</name>
</gene>
<dbReference type="Pfam" id="PF17753">
    <property type="entry name" value="Ig_mannosidase"/>
    <property type="match status" value="1"/>
</dbReference>
<evidence type="ECO:0000256" key="1">
    <source>
        <dbReference type="ARBA" id="ARBA00023295"/>
    </source>
</evidence>
<feature type="domain" description="Beta-mannosidase Ig-fold" evidence="2">
    <location>
        <begin position="153"/>
        <end position="211"/>
    </location>
</feature>
<dbReference type="PANTHER" id="PTHR43730:SF1">
    <property type="entry name" value="BETA-MANNOSIDASE"/>
    <property type="match status" value="1"/>
</dbReference>
<dbReference type="GO" id="GO:0004567">
    <property type="term" value="F:beta-mannosidase activity"/>
    <property type="evidence" value="ECO:0007669"/>
    <property type="project" value="TreeGrafter"/>
</dbReference>
<dbReference type="InterPro" id="IPR013783">
    <property type="entry name" value="Ig-like_fold"/>
</dbReference>
<dbReference type="eggNOG" id="COG3250">
    <property type="taxonomic scope" value="Bacteria"/>
</dbReference>
<evidence type="ECO:0000313" key="5">
    <source>
        <dbReference type="Proteomes" id="UP000029734"/>
    </source>
</evidence>
<evidence type="ECO:0000259" key="3">
    <source>
        <dbReference type="Pfam" id="PF17786"/>
    </source>
</evidence>
<dbReference type="Pfam" id="PF17786">
    <property type="entry name" value="Mannosidase_ig"/>
    <property type="match status" value="1"/>
</dbReference>
<evidence type="ECO:0000259" key="2">
    <source>
        <dbReference type="Pfam" id="PF17753"/>
    </source>
</evidence>
<evidence type="ECO:0000313" key="4">
    <source>
        <dbReference type="EMBL" id="KGE16527.1"/>
    </source>
</evidence>
<keyword evidence="1" id="KW-0326">Glycosidase</keyword>
<dbReference type="Proteomes" id="UP000029734">
    <property type="component" value="Unassembled WGS sequence"/>
</dbReference>
<dbReference type="SUPFAM" id="SSF49303">
    <property type="entry name" value="beta-Galactosidase/glucuronidase domain"/>
    <property type="match status" value="2"/>
</dbReference>
<feature type="domain" description="Mannosidase Ig/CBM-like" evidence="3">
    <location>
        <begin position="64"/>
        <end position="150"/>
    </location>
</feature>
<dbReference type="STRING" id="268407.PWYN_17520"/>
<dbReference type="PANTHER" id="PTHR43730">
    <property type="entry name" value="BETA-MANNOSIDASE"/>
    <property type="match status" value="1"/>
</dbReference>
<accession>A0A098M4P8</accession>
<dbReference type="AlphaFoldDB" id="A0A098M4P8"/>
<protein>
    <submittedName>
        <fullName evidence="4">Uncharacterized protein</fullName>
    </submittedName>
</protein>
<reference evidence="4 5" key="1">
    <citation type="submission" date="2014-08" db="EMBL/GenBank/DDBJ databases">
        <authorList>
            <person name="den Bakker H.C."/>
        </authorList>
    </citation>
    <scope>NUCLEOTIDE SEQUENCE [LARGE SCALE GENOMIC DNA]</scope>
    <source>
        <strain evidence="4 5">DSM 18334</strain>
    </source>
</reference>
<name>A0A098M4P8_9BACL</name>
<dbReference type="EMBL" id="JQCR01000003">
    <property type="protein sequence ID" value="KGE16527.1"/>
    <property type="molecule type" value="Genomic_DNA"/>
</dbReference>
<keyword evidence="1" id="KW-0378">Hydrolase</keyword>
<dbReference type="InterPro" id="IPR050887">
    <property type="entry name" value="Beta-mannosidase_GH2"/>
</dbReference>
<dbReference type="Gene3D" id="2.60.40.10">
    <property type="entry name" value="Immunoglobulins"/>
    <property type="match status" value="2"/>
</dbReference>
<dbReference type="GO" id="GO:0006516">
    <property type="term" value="P:glycoprotein catabolic process"/>
    <property type="evidence" value="ECO:0007669"/>
    <property type="project" value="TreeGrafter"/>
</dbReference>
<dbReference type="InterPro" id="IPR041447">
    <property type="entry name" value="Mannosidase_ig"/>
</dbReference>
<reference evidence="4 5" key="2">
    <citation type="submission" date="2014-10" db="EMBL/GenBank/DDBJ databases">
        <title>Comparative genomics of the Paenibacillus odorifer group.</title>
        <authorList>
            <person name="Tsai Y.-C."/>
            <person name="Martin N."/>
            <person name="Korlach J."/>
            <person name="Wiedmann M."/>
        </authorList>
    </citation>
    <scope>NUCLEOTIDE SEQUENCE [LARGE SCALE GENOMIC DNA]</scope>
    <source>
        <strain evidence="4 5">DSM 18334</strain>
    </source>
</reference>
<keyword evidence="5" id="KW-1185">Reference proteome</keyword>
<dbReference type="InterPro" id="IPR041625">
    <property type="entry name" value="Beta-mannosidase_Ig"/>
</dbReference>
<comment type="caution">
    <text evidence="4">The sequence shown here is derived from an EMBL/GenBank/DDBJ whole genome shotgun (WGS) entry which is preliminary data.</text>
</comment>